<sequence>MKKTVEEKVRKQKNFLDIGCLGSILWLLGKLRSQE</sequence>
<name>A0A8D9H913_BRACM</name>
<proteinExistence type="predicted"/>
<dbReference type="AlphaFoldDB" id="A0A8D9H913"/>
<evidence type="ECO:0000313" key="2">
    <source>
        <dbReference type="Proteomes" id="UP000694005"/>
    </source>
</evidence>
<gene>
    <name evidence="1" type="ORF">BRAPAZ1V2_A02P37970.2</name>
</gene>
<dbReference type="Proteomes" id="UP000694005">
    <property type="component" value="Chromosome A02"/>
</dbReference>
<accession>A0A8D9H913</accession>
<evidence type="ECO:0000313" key="1">
    <source>
        <dbReference type="EMBL" id="CAG7894845.1"/>
    </source>
</evidence>
<protein>
    <submittedName>
        <fullName evidence="1">Uncharacterized protein</fullName>
    </submittedName>
</protein>
<organism evidence="1 2">
    <name type="scientific">Brassica campestris</name>
    <name type="common">Field mustard</name>
    <dbReference type="NCBI Taxonomy" id="3711"/>
    <lineage>
        <taxon>Eukaryota</taxon>
        <taxon>Viridiplantae</taxon>
        <taxon>Streptophyta</taxon>
        <taxon>Embryophyta</taxon>
        <taxon>Tracheophyta</taxon>
        <taxon>Spermatophyta</taxon>
        <taxon>Magnoliopsida</taxon>
        <taxon>eudicotyledons</taxon>
        <taxon>Gunneridae</taxon>
        <taxon>Pentapetalae</taxon>
        <taxon>rosids</taxon>
        <taxon>malvids</taxon>
        <taxon>Brassicales</taxon>
        <taxon>Brassicaceae</taxon>
        <taxon>Brassiceae</taxon>
        <taxon>Brassica</taxon>
    </lineage>
</organism>
<dbReference type="Gramene" id="A02p37970.2_BraZ1">
    <property type="protein sequence ID" value="A02p37970.2_BraZ1.CDS.1"/>
    <property type="gene ID" value="A02g37970.2_BraZ1"/>
</dbReference>
<reference evidence="1 2" key="1">
    <citation type="submission" date="2021-07" db="EMBL/GenBank/DDBJ databases">
        <authorList>
            <consortium name="Genoscope - CEA"/>
            <person name="William W."/>
        </authorList>
    </citation>
    <scope>NUCLEOTIDE SEQUENCE [LARGE SCALE GENOMIC DNA]</scope>
</reference>
<dbReference type="EMBL" id="LS974618">
    <property type="protein sequence ID" value="CAG7894845.1"/>
    <property type="molecule type" value="Genomic_DNA"/>
</dbReference>